<comment type="caution">
    <text evidence="2">The sequence shown here is derived from an EMBL/GenBank/DDBJ whole genome shotgun (WGS) entry which is preliminary data.</text>
</comment>
<keyword evidence="3" id="KW-1185">Reference proteome</keyword>
<reference evidence="2 3" key="1">
    <citation type="submission" date="2020-08" db="EMBL/GenBank/DDBJ databases">
        <title>Sequencing the genomes of 1000 actinobacteria strains.</title>
        <authorList>
            <person name="Klenk H.-P."/>
        </authorList>
    </citation>
    <scope>NUCLEOTIDE SEQUENCE [LARGE SCALE GENOMIC DNA]</scope>
    <source>
        <strain evidence="2 3">DSM 45784</strain>
    </source>
</reference>
<dbReference type="Pfam" id="PF13761">
    <property type="entry name" value="DUF4166"/>
    <property type="match status" value="1"/>
</dbReference>
<dbReference type="EMBL" id="JACHND010000001">
    <property type="protein sequence ID" value="MBB4704466.1"/>
    <property type="molecule type" value="Genomic_DNA"/>
</dbReference>
<dbReference type="AlphaFoldDB" id="A0A7W7DEW5"/>
<dbReference type="RefSeq" id="WP_184885513.1">
    <property type="nucleotide sequence ID" value="NZ_BOOV01000019.1"/>
</dbReference>
<organism evidence="2 3">
    <name type="scientific">Sphaerisporangium siamense</name>
    <dbReference type="NCBI Taxonomy" id="795645"/>
    <lineage>
        <taxon>Bacteria</taxon>
        <taxon>Bacillati</taxon>
        <taxon>Actinomycetota</taxon>
        <taxon>Actinomycetes</taxon>
        <taxon>Streptosporangiales</taxon>
        <taxon>Streptosporangiaceae</taxon>
        <taxon>Sphaerisporangium</taxon>
    </lineage>
</organism>
<proteinExistence type="predicted"/>
<evidence type="ECO:0000259" key="1">
    <source>
        <dbReference type="Pfam" id="PF13761"/>
    </source>
</evidence>
<gene>
    <name evidence="2" type="ORF">BJ982_006010</name>
</gene>
<dbReference type="Proteomes" id="UP000542210">
    <property type="component" value="Unassembled WGS sequence"/>
</dbReference>
<accession>A0A7W7DEW5</accession>
<name>A0A7W7DEW5_9ACTN</name>
<sequence length="191" mass="21276">MEDEAQKWMRRFHLGEESVGGTGVLEVRRGPGPLGRLVCVLLRLPRTRAAAPARVRVVRSGSAGGLKERWVRRIEGRALVSVQTRAGERAWERHGPLEIRTRTTLSGQGVEVVQEEAVLRAGRLRLRVPDRLAPRVAARAWVEPEDRARRPPRFHVEVRVTLPVAGRVLTYRGHLAEESGRAAGEDDVADS</sequence>
<evidence type="ECO:0000313" key="2">
    <source>
        <dbReference type="EMBL" id="MBB4704466.1"/>
    </source>
</evidence>
<evidence type="ECO:0000313" key="3">
    <source>
        <dbReference type="Proteomes" id="UP000542210"/>
    </source>
</evidence>
<dbReference type="InterPro" id="IPR025311">
    <property type="entry name" value="DUF4166"/>
</dbReference>
<feature type="domain" description="DUF4166" evidence="1">
    <location>
        <begin position="10"/>
        <end position="175"/>
    </location>
</feature>
<protein>
    <recommendedName>
        <fullName evidence="1">DUF4166 domain-containing protein</fullName>
    </recommendedName>
</protein>